<dbReference type="EMBL" id="JAIWYP010000002">
    <property type="protein sequence ID" value="KAH3869143.1"/>
    <property type="molecule type" value="Genomic_DNA"/>
</dbReference>
<gene>
    <name evidence="1" type="ORF">DPMN_032303</name>
</gene>
<protein>
    <submittedName>
        <fullName evidence="1">Uncharacterized protein</fullName>
    </submittedName>
</protein>
<sequence length="143" mass="16267">MLGTFHLTKIFYGCIGKYLRNSGAETIFVENAVFGPNVVQSVLTGGNNVRSVKGFMLLGEALERLLWVEFFKISDCKEYDQDLKVLLKLQDAVALKQRDKSKMLLVDFKRKATEQFKDFQASVSQKCCQNKTFSILKAKQDVK</sequence>
<evidence type="ECO:0000313" key="2">
    <source>
        <dbReference type="Proteomes" id="UP000828390"/>
    </source>
</evidence>
<evidence type="ECO:0000313" key="1">
    <source>
        <dbReference type="EMBL" id="KAH3869143.1"/>
    </source>
</evidence>
<organism evidence="1 2">
    <name type="scientific">Dreissena polymorpha</name>
    <name type="common">Zebra mussel</name>
    <name type="synonym">Mytilus polymorpha</name>
    <dbReference type="NCBI Taxonomy" id="45954"/>
    <lineage>
        <taxon>Eukaryota</taxon>
        <taxon>Metazoa</taxon>
        <taxon>Spiralia</taxon>
        <taxon>Lophotrochozoa</taxon>
        <taxon>Mollusca</taxon>
        <taxon>Bivalvia</taxon>
        <taxon>Autobranchia</taxon>
        <taxon>Heteroconchia</taxon>
        <taxon>Euheterodonta</taxon>
        <taxon>Imparidentia</taxon>
        <taxon>Neoheterodontei</taxon>
        <taxon>Myida</taxon>
        <taxon>Dreissenoidea</taxon>
        <taxon>Dreissenidae</taxon>
        <taxon>Dreissena</taxon>
    </lineage>
</organism>
<dbReference type="AlphaFoldDB" id="A0A9D4RIT1"/>
<proteinExistence type="predicted"/>
<dbReference type="Proteomes" id="UP000828390">
    <property type="component" value="Unassembled WGS sequence"/>
</dbReference>
<keyword evidence="2" id="KW-1185">Reference proteome</keyword>
<reference evidence="1" key="1">
    <citation type="journal article" date="2019" name="bioRxiv">
        <title>The Genome of the Zebra Mussel, Dreissena polymorpha: A Resource for Invasive Species Research.</title>
        <authorList>
            <person name="McCartney M.A."/>
            <person name="Auch B."/>
            <person name="Kono T."/>
            <person name="Mallez S."/>
            <person name="Zhang Y."/>
            <person name="Obille A."/>
            <person name="Becker A."/>
            <person name="Abrahante J.E."/>
            <person name="Garbe J."/>
            <person name="Badalamenti J.P."/>
            <person name="Herman A."/>
            <person name="Mangelson H."/>
            <person name="Liachko I."/>
            <person name="Sullivan S."/>
            <person name="Sone E.D."/>
            <person name="Koren S."/>
            <person name="Silverstein K.A.T."/>
            <person name="Beckman K.B."/>
            <person name="Gohl D.M."/>
        </authorList>
    </citation>
    <scope>NUCLEOTIDE SEQUENCE</scope>
    <source>
        <strain evidence="1">Duluth1</strain>
        <tissue evidence="1">Whole animal</tissue>
    </source>
</reference>
<reference evidence="1" key="2">
    <citation type="submission" date="2020-11" db="EMBL/GenBank/DDBJ databases">
        <authorList>
            <person name="McCartney M.A."/>
            <person name="Auch B."/>
            <person name="Kono T."/>
            <person name="Mallez S."/>
            <person name="Becker A."/>
            <person name="Gohl D.M."/>
            <person name="Silverstein K.A.T."/>
            <person name="Koren S."/>
            <person name="Bechman K.B."/>
            <person name="Herman A."/>
            <person name="Abrahante J.E."/>
            <person name="Garbe J."/>
        </authorList>
    </citation>
    <scope>NUCLEOTIDE SEQUENCE</scope>
    <source>
        <strain evidence="1">Duluth1</strain>
        <tissue evidence="1">Whole animal</tissue>
    </source>
</reference>
<accession>A0A9D4RIT1</accession>
<name>A0A9D4RIT1_DREPO</name>
<comment type="caution">
    <text evidence="1">The sequence shown here is derived from an EMBL/GenBank/DDBJ whole genome shotgun (WGS) entry which is preliminary data.</text>
</comment>